<dbReference type="Pfam" id="PF02581">
    <property type="entry name" value="TMP-TENI"/>
    <property type="match status" value="1"/>
</dbReference>
<dbReference type="PANTHER" id="PTHR20857:SF15">
    <property type="entry name" value="THIAMINE-PHOSPHATE SYNTHASE"/>
    <property type="match status" value="1"/>
</dbReference>
<gene>
    <name evidence="4" type="primary">thiE_2</name>
    <name evidence="4" type="ORF">GJW-30_1_02856</name>
</gene>
<evidence type="ECO:0000256" key="2">
    <source>
        <dbReference type="ARBA" id="ARBA00022977"/>
    </source>
</evidence>
<dbReference type="InterPro" id="IPR036206">
    <property type="entry name" value="ThiamineP_synth_sf"/>
</dbReference>
<dbReference type="EMBL" id="AP014946">
    <property type="protein sequence ID" value="BAT60320.1"/>
    <property type="molecule type" value="Genomic_DNA"/>
</dbReference>
<keyword evidence="4" id="KW-0808">Transferase</keyword>
<reference evidence="4 5" key="1">
    <citation type="submission" date="2015-08" db="EMBL/GenBank/DDBJ databases">
        <title>Investigation of the bacterial diversity of lava forest soil.</title>
        <authorList>
            <person name="Lee J.S."/>
        </authorList>
    </citation>
    <scope>NUCLEOTIDE SEQUENCE [LARGE SCALE GENOMIC DNA]</scope>
    <source>
        <strain evidence="4 5">GJW-30</strain>
    </source>
</reference>
<dbReference type="KEGG" id="vgo:GJW-30_1_02856"/>
<dbReference type="GO" id="GO:0009228">
    <property type="term" value="P:thiamine biosynthetic process"/>
    <property type="evidence" value="ECO:0007669"/>
    <property type="project" value="UniProtKB-KW"/>
</dbReference>
<protein>
    <submittedName>
        <fullName evidence="4">Thiamine-phosphate synthase</fullName>
        <ecNumber evidence="4">2.5.1.3</ecNumber>
    </submittedName>
</protein>
<accession>A0A0S3PX04</accession>
<evidence type="ECO:0000313" key="4">
    <source>
        <dbReference type="EMBL" id="BAT60320.1"/>
    </source>
</evidence>
<evidence type="ECO:0000313" key="5">
    <source>
        <dbReference type="Proteomes" id="UP000236884"/>
    </source>
</evidence>
<dbReference type="InterPro" id="IPR013785">
    <property type="entry name" value="Aldolase_TIM"/>
</dbReference>
<dbReference type="EC" id="2.5.1.3" evidence="4"/>
<dbReference type="Proteomes" id="UP000236884">
    <property type="component" value="Chromosome"/>
</dbReference>
<dbReference type="GO" id="GO:0005737">
    <property type="term" value="C:cytoplasm"/>
    <property type="evidence" value="ECO:0007669"/>
    <property type="project" value="TreeGrafter"/>
</dbReference>
<sequence>MRLPSPPLLIVTDRSQARAPLADVLRAAFAAGARWASVREKDLWDAEQVALAQSLLPVGREFGATLTLHGSPVLAKQAGLDGVHLSAGGDIAAARRIMGKDALIGISIHTLAEALATEGADYAIAGPAFPTQSKPGYGPFLETQGIAAMAKATKTPIVPIGGIETENAPDVLDAGALGFAVMGGVMRAADPGLEVKRLLAALTSPSGTR</sequence>
<keyword evidence="5" id="KW-1185">Reference proteome</keyword>
<dbReference type="SUPFAM" id="SSF51391">
    <property type="entry name" value="Thiamin phosphate synthase"/>
    <property type="match status" value="1"/>
</dbReference>
<evidence type="ECO:0000256" key="1">
    <source>
        <dbReference type="ARBA" id="ARBA00004948"/>
    </source>
</evidence>
<dbReference type="CDD" id="cd00564">
    <property type="entry name" value="TMP_TenI"/>
    <property type="match status" value="1"/>
</dbReference>
<proteinExistence type="predicted"/>
<keyword evidence="2" id="KW-0784">Thiamine biosynthesis</keyword>
<organism evidence="4 5">
    <name type="scientific">Variibacter gotjawalensis</name>
    <dbReference type="NCBI Taxonomy" id="1333996"/>
    <lineage>
        <taxon>Bacteria</taxon>
        <taxon>Pseudomonadati</taxon>
        <taxon>Pseudomonadota</taxon>
        <taxon>Alphaproteobacteria</taxon>
        <taxon>Hyphomicrobiales</taxon>
        <taxon>Nitrobacteraceae</taxon>
        <taxon>Variibacter</taxon>
    </lineage>
</organism>
<dbReference type="InterPro" id="IPR022998">
    <property type="entry name" value="ThiamineP_synth_TenI"/>
</dbReference>
<dbReference type="OrthoDB" id="9794842at2"/>
<dbReference type="GO" id="GO:0004789">
    <property type="term" value="F:thiamine-phosphate diphosphorylase activity"/>
    <property type="evidence" value="ECO:0007669"/>
    <property type="project" value="UniProtKB-EC"/>
</dbReference>
<dbReference type="RefSeq" id="WP_096356420.1">
    <property type="nucleotide sequence ID" value="NZ_AP014946.1"/>
</dbReference>
<dbReference type="PANTHER" id="PTHR20857">
    <property type="entry name" value="THIAMINE-PHOSPHATE PYROPHOSPHORYLASE"/>
    <property type="match status" value="1"/>
</dbReference>
<evidence type="ECO:0000259" key="3">
    <source>
        <dbReference type="Pfam" id="PF02581"/>
    </source>
</evidence>
<feature type="domain" description="Thiamine phosphate synthase/TenI" evidence="3">
    <location>
        <begin position="9"/>
        <end position="184"/>
    </location>
</feature>
<comment type="pathway">
    <text evidence="1">Cofactor biosynthesis; thiamine diphosphate biosynthesis.</text>
</comment>
<name>A0A0S3PX04_9BRAD</name>
<dbReference type="Gene3D" id="3.20.20.70">
    <property type="entry name" value="Aldolase class I"/>
    <property type="match status" value="1"/>
</dbReference>
<dbReference type="AlphaFoldDB" id="A0A0S3PX04"/>